<sequence>MSRKLRRRSLGAALLSLAAASAAFAVAGCGAAPKGSRARSANPNIVKVAGTTEDPAVVEAADERAAQQIWCEYLEALYHRATGDNDRWPSRDECFQAKTMASPEMLRRTASCSRAALDKFDGDPFTSAYAAEVSRCGSSALDAVVVKGEEITPYVTAICGRMARCGEATYDECRGELGNGLAPHLERAVGAMNRRGRVAFEVCLKNLSCGDVGSQVVSCLEPIMEGLLWLPG</sequence>
<dbReference type="Proteomes" id="UP001160301">
    <property type="component" value="Unassembled WGS sequence"/>
</dbReference>
<feature type="chain" id="PRO_5046272270" description="Lipoprotein" evidence="1">
    <location>
        <begin position="26"/>
        <end position="232"/>
    </location>
</feature>
<evidence type="ECO:0000313" key="3">
    <source>
        <dbReference type="Proteomes" id="UP001160301"/>
    </source>
</evidence>
<keyword evidence="3" id="KW-1185">Reference proteome</keyword>
<reference evidence="2 3" key="1">
    <citation type="submission" date="2023-04" db="EMBL/GenBank/DDBJ databases">
        <title>The genome sequence of Polyangium sorediatum DSM14670.</title>
        <authorList>
            <person name="Zhang X."/>
        </authorList>
    </citation>
    <scope>NUCLEOTIDE SEQUENCE [LARGE SCALE GENOMIC DNA]</scope>
    <source>
        <strain evidence="2 3">DSM 14670</strain>
    </source>
</reference>
<dbReference type="InterPro" id="IPR006311">
    <property type="entry name" value="TAT_signal"/>
</dbReference>
<protein>
    <recommendedName>
        <fullName evidence="4">Lipoprotein</fullName>
    </recommendedName>
</protein>
<proteinExistence type="predicted"/>
<dbReference type="PROSITE" id="PS51257">
    <property type="entry name" value="PROKAR_LIPOPROTEIN"/>
    <property type="match status" value="1"/>
</dbReference>
<evidence type="ECO:0000256" key="1">
    <source>
        <dbReference type="SAM" id="SignalP"/>
    </source>
</evidence>
<gene>
    <name evidence="2" type="ORF">QHF89_16045</name>
</gene>
<dbReference type="RefSeq" id="WP_136968699.1">
    <property type="nucleotide sequence ID" value="NZ_JARZHI010000011.1"/>
</dbReference>
<feature type="signal peptide" evidence="1">
    <location>
        <begin position="1"/>
        <end position="25"/>
    </location>
</feature>
<name>A0ABT6NRP1_9BACT</name>
<evidence type="ECO:0000313" key="2">
    <source>
        <dbReference type="EMBL" id="MDI1431007.1"/>
    </source>
</evidence>
<dbReference type="PROSITE" id="PS51318">
    <property type="entry name" value="TAT"/>
    <property type="match status" value="1"/>
</dbReference>
<accession>A0ABT6NRP1</accession>
<dbReference type="EMBL" id="JARZHI010000011">
    <property type="protein sequence ID" value="MDI1431007.1"/>
    <property type="molecule type" value="Genomic_DNA"/>
</dbReference>
<comment type="caution">
    <text evidence="2">The sequence shown here is derived from an EMBL/GenBank/DDBJ whole genome shotgun (WGS) entry which is preliminary data.</text>
</comment>
<evidence type="ECO:0008006" key="4">
    <source>
        <dbReference type="Google" id="ProtNLM"/>
    </source>
</evidence>
<keyword evidence="1" id="KW-0732">Signal</keyword>
<organism evidence="2 3">
    <name type="scientific">Polyangium sorediatum</name>
    <dbReference type="NCBI Taxonomy" id="889274"/>
    <lineage>
        <taxon>Bacteria</taxon>
        <taxon>Pseudomonadati</taxon>
        <taxon>Myxococcota</taxon>
        <taxon>Polyangia</taxon>
        <taxon>Polyangiales</taxon>
        <taxon>Polyangiaceae</taxon>
        <taxon>Polyangium</taxon>
    </lineage>
</organism>